<evidence type="ECO:0000256" key="1">
    <source>
        <dbReference type="SAM" id="Phobius"/>
    </source>
</evidence>
<feature type="transmembrane region" description="Helical" evidence="1">
    <location>
        <begin position="72"/>
        <end position="90"/>
    </location>
</feature>
<evidence type="ECO:0000313" key="3">
    <source>
        <dbReference type="Proteomes" id="UP000199656"/>
    </source>
</evidence>
<keyword evidence="1" id="KW-1133">Transmembrane helix</keyword>
<evidence type="ECO:0000313" key="2">
    <source>
        <dbReference type="EMBL" id="SEB02399.1"/>
    </source>
</evidence>
<proteinExistence type="predicted"/>
<sequence>MPVPATVKTTVLTMLYIVGILMVYPLLSYYLGLGRLLPAFPNQVYIHVYCSGPLLIIVGFLLFFVYRQRFPGSVFFLIGILCIAAVLYEVREGW</sequence>
<dbReference type="AlphaFoldDB" id="A0A1H4FYH1"/>
<dbReference type="EMBL" id="FNRL01000030">
    <property type="protein sequence ID" value="SEB02399.1"/>
    <property type="molecule type" value="Genomic_DNA"/>
</dbReference>
<gene>
    <name evidence="2" type="ORF">SAMN05660909_04783</name>
</gene>
<organism evidence="2 3">
    <name type="scientific">Chitinophaga terrae</name>
    <name type="common">ex Kim and Jung 2007</name>
    <dbReference type="NCBI Taxonomy" id="408074"/>
    <lineage>
        <taxon>Bacteria</taxon>
        <taxon>Pseudomonadati</taxon>
        <taxon>Bacteroidota</taxon>
        <taxon>Chitinophagia</taxon>
        <taxon>Chitinophagales</taxon>
        <taxon>Chitinophagaceae</taxon>
        <taxon>Chitinophaga</taxon>
    </lineage>
</organism>
<dbReference type="RefSeq" id="WP_139170370.1">
    <property type="nucleotide sequence ID" value="NZ_BKAT01000051.1"/>
</dbReference>
<keyword evidence="1" id="KW-0472">Membrane</keyword>
<name>A0A1H4FYH1_9BACT</name>
<feature type="transmembrane region" description="Helical" evidence="1">
    <location>
        <begin position="12"/>
        <end position="32"/>
    </location>
</feature>
<keyword evidence="1" id="KW-0812">Transmembrane</keyword>
<protein>
    <submittedName>
        <fullName evidence="2">Uncharacterized protein</fullName>
    </submittedName>
</protein>
<accession>A0A1H4FYH1</accession>
<keyword evidence="3" id="KW-1185">Reference proteome</keyword>
<dbReference type="Proteomes" id="UP000199656">
    <property type="component" value="Unassembled WGS sequence"/>
</dbReference>
<feature type="transmembrane region" description="Helical" evidence="1">
    <location>
        <begin position="44"/>
        <end position="66"/>
    </location>
</feature>
<reference evidence="3" key="1">
    <citation type="submission" date="2016-10" db="EMBL/GenBank/DDBJ databases">
        <authorList>
            <person name="Varghese N."/>
            <person name="Submissions S."/>
        </authorList>
    </citation>
    <scope>NUCLEOTIDE SEQUENCE [LARGE SCALE GENOMIC DNA]</scope>
    <source>
        <strain evidence="3">DSM 23920</strain>
    </source>
</reference>
<dbReference type="STRING" id="408074.SAMN05660909_04783"/>